<evidence type="ECO:0000313" key="7">
    <source>
        <dbReference type="EMBL" id="CAD8744207.1"/>
    </source>
</evidence>
<evidence type="ECO:0000256" key="5">
    <source>
        <dbReference type="SAM" id="Phobius"/>
    </source>
</evidence>
<keyword evidence="3" id="KW-0012">Acyltransferase</keyword>
<dbReference type="InterPro" id="IPR042231">
    <property type="entry name" value="Cho/carn_acyl_trans_2"/>
</dbReference>
<dbReference type="AlphaFoldDB" id="A0A6U5BTD4"/>
<comment type="similarity">
    <text evidence="1">Belongs to the carnitine/choline acetyltransferase family.</text>
</comment>
<protein>
    <recommendedName>
        <fullName evidence="6">Choline/carnitine acyltransferase domain-containing protein</fullName>
    </recommendedName>
</protein>
<dbReference type="PANTHER" id="PTHR22589">
    <property type="entry name" value="CARNITINE O-ACYLTRANSFERASE"/>
    <property type="match status" value="1"/>
</dbReference>
<feature type="active site" description="Proton acceptor" evidence="4">
    <location>
        <position position="390"/>
    </location>
</feature>
<reference evidence="7" key="1">
    <citation type="submission" date="2021-01" db="EMBL/GenBank/DDBJ databases">
        <authorList>
            <person name="Corre E."/>
            <person name="Pelletier E."/>
            <person name="Niang G."/>
            <person name="Scheremetjew M."/>
            <person name="Finn R."/>
            <person name="Kale V."/>
            <person name="Holt S."/>
            <person name="Cochrane G."/>
            <person name="Meng A."/>
            <person name="Brown T."/>
            <person name="Cohen L."/>
        </authorList>
    </citation>
    <scope>NUCLEOTIDE SEQUENCE</scope>
    <source>
        <strain evidence="7">CCMP441</strain>
    </source>
</reference>
<keyword evidence="5" id="KW-0812">Transmembrane</keyword>
<keyword evidence="2" id="KW-0808">Transferase</keyword>
<evidence type="ECO:0000259" key="6">
    <source>
        <dbReference type="Pfam" id="PF00755"/>
    </source>
</evidence>
<evidence type="ECO:0000256" key="4">
    <source>
        <dbReference type="PIRSR" id="PIRSR600542-1"/>
    </source>
</evidence>
<keyword evidence="5" id="KW-1133">Transmembrane helix</keyword>
<feature type="domain" description="Choline/carnitine acyltransferase" evidence="6">
    <location>
        <begin position="79"/>
        <end position="678"/>
    </location>
</feature>
<dbReference type="InterPro" id="IPR023213">
    <property type="entry name" value="CAT-like_dom_sf"/>
</dbReference>
<organism evidence="7">
    <name type="scientific">Hemiselmis andersenii</name>
    <name type="common">Cryptophyte alga</name>
    <dbReference type="NCBI Taxonomy" id="464988"/>
    <lineage>
        <taxon>Eukaryota</taxon>
        <taxon>Cryptophyceae</taxon>
        <taxon>Cryptomonadales</taxon>
        <taxon>Hemiselmidaceae</taxon>
        <taxon>Hemiselmis</taxon>
    </lineage>
</organism>
<dbReference type="GO" id="GO:0016746">
    <property type="term" value="F:acyltransferase activity"/>
    <property type="evidence" value="ECO:0007669"/>
    <property type="project" value="UniProtKB-KW"/>
</dbReference>
<dbReference type="EMBL" id="HBFK01017330">
    <property type="protein sequence ID" value="CAD8744207.1"/>
    <property type="molecule type" value="Transcribed_RNA"/>
</dbReference>
<proteinExistence type="inferred from homology"/>
<evidence type="ECO:0000256" key="3">
    <source>
        <dbReference type="ARBA" id="ARBA00023315"/>
    </source>
</evidence>
<gene>
    <name evidence="7" type="ORF">HAND1043_LOCUS10702</name>
</gene>
<dbReference type="InterPro" id="IPR039551">
    <property type="entry name" value="Cho/carn_acyl_trans"/>
</dbReference>
<dbReference type="Pfam" id="PF00755">
    <property type="entry name" value="Carn_acyltransf"/>
    <property type="match status" value="1"/>
</dbReference>
<dbReference type="Gene3D" id="3.30.559.70">
    <property type="entry name" value="Choline/Carnitine o-acyltransferase, domain 2"/>
    <property type="match status" value="1"/>
</dbReference>
<name>A0A6U5BTD4_HEMAN</name>
<keyword evidence="5" id="KW-0472">Membrane</keyword>
<dbReference type="Gene3D" id="3.30.559.10">
    <property type="entry name" value="Chloramphenicol acetyltransferase-like domain"/>
    <property type="match status" value="1"/>
</dbReference>
<dbReference type="SUPFAM" id="SSF52777">
    <property type="entry name" value="CoA-dependent acyltransferases"/>
    <property type="match status" value="2"/>
</dbReference>
<dbReference type="InterPro" id="IPR000542">
    <property type="entry name" value="Carn_acyl_trans"/>
</dbReference>
<sequence>MLELFGSILEMNKAILGAALFAGALAVLYLLQVSKRLLLRYALTKAYKGKDKLALFALKMLGGGNSTGLLEMQDKLPRLPLPPLKKTLHKWLASVKPLITRDQYEDAKVAVEEFENSEEAKMLQQELKHRYKTMPNWLTDWWIEFAYLRQRGPLPTGSNFYSTDQYENMFGDVCTPDPVRRAADLIVGHLDFKQHVDEGRKTCQKIGGVVPVCMEGFPLVHGTTRVPGEECDKLRTVVVPPDGDAHVLLMVGSTMFKLPVQIKGKRATAGSLEAAIRIAVNSAKDAKPTKYGSGAYAQPNVSLLTTRERSKWAKHRTLLICGSSKNCESMDVIEEALFTVVMHDLETDCPKDNRVMIREAMHGDGTRMWYDKCFNLIVFKDSRVAWHYEHTYADAPVPGCAVEHALVASNPRVQHLRIHPEPQEKRYERMVHAEMLEWNTDCVREFDEWVSDATREFAELTSSIACGPVNFYDFGINHIKAFKVSPDSFCQAALQVASLRYFGRHVLTYESASLRAFQRGRTETIRSATAEMTAFARAFVGNEQNKPGGRERMQGMLREASAVHSRVSKEASAGEGFDRHMLAIKLAALTTGMPPPRVFETDAWKLEFELVTSQSPILQEHHKAAPTVMTQGGGFGPTSDPGVGVSYHPQRERIYFHVSVKSKSPAEDQERFSQYLKEAVTGMRTLFDS</sequence>
<evidence type="ECO:0000256" key="2">
    <source>
        <dbReference type="ARBA" id="ARBA00022679"/>
    </source>
</evidence>
<feature type="transmembrane region" description="Helical" evidence="5">
    <location>
        <begin position="14"/>
        <end position="31"/>
    </location>
</feature>
<evidence type="ECO:0000256" key="1">
    <source>
        <dbReference type="ARBA" id="ARBA00005232"/>
    </source>
</evidence>
<accession>A0A6U5BTD4</accession>